<protein>
    <submittedName>
        <fullName evidence="1">Uncharacterized protein</fullName>
    </submittedName>
</protein>
<sequence>MQTNSSAYPHLAHQQRARKCSSSLLQNLFFIELPKSLLPAKGQEIFGKYQLHSNSETDFVCSNPVEKISFESDPILLPDIYTVRQFIDRKDVAYLKASLI</sequence>
<dbReference type="RefSeq" id="WP_338435686.1">
    <property type="nucleotide sequence ID" value="NZ_JAUYVH010000002.1"/>
</dbReference>
<accession>A0ABU1BL87</accession>
<organism evidence="1 2">
    <name type="scientific">Keguizhuia sedimenti</name>
    <dbReference type="NCBI Taxonomy" id="3064264"/>
    <lineage>
        <taxon>Bacteria</taxon>
        <taxon>Pseudomonadati</taxon>
        <taxon>Pseudomonadota</taxon>
        <taxon>Betaproteobacteria</taxon>
        <taxon>Burkholderiales</taxon>
        <taxon>Oxalobacteraceae</taxon>
        <taxon>Keguizhuia</taxon>
    </lineage>
</organism>
<name>A0ABU1BL87_9BURK</name>
<gene>
    <name evidence="1" type="ORF">Q8A64_04935</name>
</gene>
<comment type="caution">
    <text evidence="1">The sequence shown here is derived from an EMBL/GenBank/DDBJ whole genome shotgun (WGS) entry which is preliminary data.</text>
</comment>
<evidence type="ECO:0000313" key="2">
    <source>
        <dbReference type="Proteomes" id="UP001225596"/>
    </source>
</evidence>
<proteinExistence type="predicted"/>
<dbReference type="EMBL" id="JAUYVH010000002">
    <property type="protein sequence ID" value="MDQ9169753.1"/>
    <property type="molecule type" value="Genomic_DNA"/>
</dbReference>
<keyword evidence="2" id="KW-1185">Reference proteome</keyword>
<evidence type="ECO:0000313" key="1">
    <source>
        <dbReference type="EMBL" id="MDQ9169753.1"/>
    </source>
</evidence>
<dbReference type="Proteomes" id="UP001225596">
    <property type="component" value="Unassembled WGS sequence"/>
</dbReference>
<reference evidence="1 2" key="1">
    <citation type="submission" date="2023-08" db="EMBL/GenBank/DDBJ databases">
        <title>Oxalobacteraceae gen .nov., isolated from river sludge outside the plant.</title>
        <authorList>
            <person name="Zhao S.Y."/>
        </authorList>
    </citation>
    <scope>NUCLEOTIDE SEQUENCE [LARGE SCALE GENOMIC DNA]</scope>
    <source>
        <strain evidence="1 2">R-40</strain>
    </source>
</reference>